<evidence type="ECO:0000313" key="1">
    <source>
        <dbReference type="EMBL" id="MBC5846304.1"/>
    </source>
</evidence>
<keyword evidence="2" id="KW-1185">Reference proteome</keyword>
<name>A0A923N4A7_9FLAO</name>
<evidence type="ECO:0000313" key="2">
    <source>
        <dbReference type="Proteomes" id="UP000641454"/>
    </source>
</evidence>
<sequence>MIQEILTYQKLVNGIDELMNKSPFKKNYIIEQVGIPGPTFYRKLKSQSFTPEEMLSIAKILSPEEYFMMELKAEIEEARLDYKEGRVYKHADILLELKNKRKKA</sequence>
<proteinExistence type="predicted"/>
<organism evidence="1 2">
    <name type="scientific">Flavobacterium muglaense</name>
    <dbReference type="NCBI Taxonomy" id="2764716"/>
    <lineage>
        <taxon>Bacteria</taxon>
        <taxon>Pseudomonadati</taxon>
        <taxon>Bacteroidota</taxon>
        <taxon>Flavobacteriia</taxon>
        <taxon>Flavobacteriales</taxon>
        <taxon>Flavobacteriaceae</taxon>
        <taxon>Flavobacterium</taxon>
    </lineage>
</organism>
<reference evidence="1 2" key="1">
    <citation type="submission" date="2020-08" db="EMBL/GenBank/DDBJ databases">
        <title>Description of novel Flavobacterium F-392 isolate.</title>
        <authorList>
            <person name="Saticioglu I.B."/>
            <person name="Duman M."/>
            <person name="Altun S."/>
        </authorList>
    </citation>
    <scope>NUCLEOTIDE SEQUENCE [LARGE SCALE GENOMIC DNA]</scope>
    <source>
        <strain evidence="1 2">F-392</strain>
    </source>
</reference>
<gene>
    <name evidence="1" type="ORF">H8R25_17995</name>
</gene>
<dbReference type="AlphaFoldDB" id="A0A923N4A7"/>
<protein>
    <submittedName>
        <fullName evidence="1">Uncharacterized protein</fullName>
    </submittedName>
</protein>
<accession>A0A923N4A7</accession>
<dbReference type="EMBL" id="JACRUL010000114">
    <property type="protein sequence ID" value="MBC5846304.1"/>
    <property type="molecule type" value="Genomic_DNA"/>
</dbReference>
<comment type="caution">
    <text evidence="1">The sequence shown here is derived from an EMBL/GenBank/DDBJ whole genome shotgun (WGS) entry which is preliminary data.</text>
</comment>
<dbReference type="RefSeq" id="WP_187021832.1">
    <property type="nucleotide sequence ID" value="NZ_JACRUK010000113.1"/>
</dbReference>
<dbReference type="Proteomes" id="UP000641454">
    <property type="component" value="Unassembled WGS sequence"/>
</dbReference>